<sequence>MTLAAGDDGCVLATVVGELDAATAPALDAEIRALPAGETTALVLDLTRVGFCAAAGISTLLDLLEHTNSMGASLALVADSTPVIRPLELLGLADRFTMFPSRSAALASLGTAPAGS</sequence>
<feature type="domain" description="STAS" evidence="3">
    <location>
        <begin position="8"/>
        <end position="109"/>
    </location>
</feature>
<dbReference type="InterPro" id="IPR002645">
    <property type="entry name" value="STAS_dom"/>
</dbReference>
<dbReference type="EMBL" id="MASU01000005">
    <property type="protein sequence ID" value="PXY35397.1"/>
    <property type="molecule type" value="Genomic_DNA"/>
</dbReference>
<evidence type="ECO:0000313" key="5">
    <source>
        <dbReference type="Proteomes" id="UP000247892"/>
    </source>
</evidence>
<dbReference type="Pfam" id="PF01740">
    <property type="entry name" value="STAS"/>
    <property type="match status" value="1"/>
</dbReference>
<evidence type="ECO:0000256" key="2">
    <source>
        <dbReference type="RuleBase" id="RU003749"/>
    </source>
</evidence>
<keyword evidence="5" id="KW-1185">Reference proteome</keyword>
<dbReference type="InterPro" id="IPR036513">
    <property type="entry name" value="STAS_dom_sf"/>
</dbReference>
<dbReference type="CDD" id="cd07043">
    <property type="entry name" value="STAS_anti-anti-sigma_factors"/>
    <property type="match status" value="1"/>
</dbReference>
<reference evidence="4 5" key="1">
    <citation type="submission" date="2016-07" db="EMBL/GenBank/DDBJ databases">
        <title>Draft genome sequence of Prauserella sp. YIM 121212, isolated from alkaline soil.</title>
        <authorList>
            <person name="Ruckert C."/>
            <person name="Albersmeier A."/>
            <person name="Jiang C.-L."/>
            <person name="Jiang Y."/>
            <person name="Kalinowski J."/>
            <person name="Schneider O."/>
            <person name="Winkler A."/>
            <person name="Zotchev S.B."/>
        </authorList>
    </citation>
    <scope>NUCLEOTIDE SEQUENCE [LARGE SCALE GENOMIC DNA]</scope>
    <source>
        <strain evidence="4 5">YIM 121212</strain>
    </source>
</reference>
<comment type="caution">
    <text evidence="4">The sequence shown here is derived from an EMBL/GenBank/DDBJ whole genome shotgun (WGS) entry which is preliminary data.</text>
</comment>
<gene>
    <name evidence="4" type="ORF">BA062_07595</name>
</gene>
<evidence type="ECO:0000259" key="3">
    <source>
        <dbReference type="PROSITE" id="PS50801"/>
    </source>
</evidence>
<organism evidence="4 5">
    <name type="scientific">Prauserella flavalba</name>
    <dbReference type="NCBI Taxonomy" id="1477506"/>
    <lineage>
        <taxon>Bacteria</taxon>
        <taxon>Bacillati</taxon>
        <taxon>Actinomycetota</taxon>
        <taxon>Actinomycetes</taxon>
        <taxon>Pseudonocardiales</taxon>
        <taxon>Pseudonocardiaceae</taxon>
        <taxon>Prauserella</taxon>
    </lineage>
</organism>
<dbReference type="AlphaFoldDB" id="A0A318LSM1"/>
<dbReference type="InterPro" id="IPR003658">
    <property type="entry name" value="Anti-sigma_ant"/>
</dbReference>
<proteinExistence type="inferred from homology"/>
<evidence type="ECO:0000313" key="4">
    <source>
        <dbReference type="EMBL" id="PXY35397.1"/>
    </source>
</evidence>
<dbReference type="NCBIfam" id="TIGR00377">
    <property type="entry name" value="ant_ant_sig"/>
    <property type="match status" value="1"/>
</dbReference>
<dbReference type="PANTHER" id="PTHR33495">
    <property type="entry name" value="ANTI-SIGMA FACTOR ANTAGONIST TM_1081-RELATED-RELATED"/>
    <property type="match status" value="1"/>
</dbReference>
<dbReference type="GO" id="GO:0043856">
    <property type="term" value="F:anti-sigma factor antagonist activity"/>
    <property type="evidence" value="ECO:0007669"/>
    <property type="project" value="InterPro"/>
</dbReference>
<evidence type="ECO:0000256" key="1">
    <source>
        <dbReference type="ARBA" id="ARBA00009013"/>
    </source>
</evidence>
<dbReference type="Gene3D" id="3.30.750.24">
    <property type="entry name" value="STAS domain"/>
    <property type="match status" value="1"/>
</dbReference>
<comment type="similarity">
    <text evidence="1 2">Belongs to the anti-sigma-factor antagonist family.</text>
</comment>
<dbReference type="PROSITE" id="PS50801">
    <property type="entry name" value="STAS"/>
    <property type="match status" value="1"/>
</dbReference>
<protein>
    <recommendedName>
        <fullName evidence="2">Anti-sigma factor antagonist</fullName>
    </recommendedName>
</protein>
<accession>A0A318LSM1</accession>
<dbReference type="SUPFAM" id="SSF52091">
    <property type="entry name" value="SpoIIaa-like"/>
    <property type="match status" value="1"/>
</dbReference>
<dbReference type="Proteomes" id="UP000247892">
    <property type="component" value="Unassembled WGS sequence"/>
</dbReference>
<name>A0A318LSM1_9PSEU</name>